<name>A0A418JIP2_STAHY</name>
<proteinExistence type="predicted"/>
<evidence type="ECO:0000313" key="3">
    <source>
        <dbReference type="Proteomes" id="UP000285625"/>
    </source>
</evidence>
<evidence type="ECO:0000313" key="2">
    <source>
        <dbReference type="EMBL" id="RIO45630.1"/>
    </source>
</evidence>
<evidence type="ECO:0000256" key="1">
    <source>
        <dbReference type="SAM" id="SignalP"/>
    </source>
</evidence>
<dbReference type="AlphaFoldDB" id="A0A418JIP2"/>
<dbReference type="EMBL" id="QXVO01000018">
    <property type="protein sequence ID" value="RIO45630.1"/>
    <property type="molecule type" value="Genomic_DNA"/>
</dbReference>
<dbReference type="RefSeq" id="WP_119635483.1">
    <property type="nucleotide sequence ID" value="NZ_JAHCNS010000011.1"/>
</dbReference>
<reference evidence="2 3" key="1">
    <citation type="journal article" date="2016" name="Front. Microbiol.">
        <title>Comprehensive Phylogenetic Analysis of Bovine Non-aureus Staphylococci Species Based on Whole-Genome Sequencing.</title>
        <authorList>
            <person name="Naushad S."/>
            <person name="Barkema H.W."/>
            <person name="Luby C."/>
            <person name="Condas L.A."/>
            <person name="Nobrega D.B."/>
            <person name="Carson D.A."/>
            <person name="De Buck J."/>
        </authorList>
    </citation>
    <scope>NUCLEOTIDE SEQUENCE [LARGE SCALE GENOMIC DNA]</scope>
    <source>
        <strain evidence="2 3">SNUC 5959</strain>
    </source>
</reference>
<feature type="chain" id="PRO_5019180651" evidence="1">
    <location>
        <begin position="33"/>
        <end position="502"/>
    </location>
</feature>
<keyword evidence="1" id="KW-0732">Signal</keyword>
<gene>
    <name evidence="2" type="ORF">BUZ57_07100</name>
</gene>
<comment type="caution">
    <text evidence="2">The sequence shown here is derived from an EMBL/GenBank/DDBJ whole genome shotgun (WGS) entry which is preliminary data.</text>
</comment>
<dbReference type="Proteomes" id="UP000285625">
    <property type="component" value="Unassembled WGS sequence"/>
</dbReference>
<protein>
    <submittedName>
        <fullName evidence="2">Uncharacterized protein</fullName>
    </submittedName>
</protein>
<feature type="signal peptide" evidence="1">
    <location>
        <begin position="1"/>
        <end position="32"/>
    </location>
</feature>
<sequence length="502" mass="56225">MREKFKLRKNKVVLVSVAIASMYITMQGQAEASENVAEDSQSTSIQKVEKEQAESKSQLMNETRTNVVVQHTKAIGRKKTDAKENYVKLDKVTAGDTTITGKTLPNQTISLTIDDKNLGSVEDGDSGFIKSDESGSFKFNLNDRKIVFNQKIDVSSSNFDIESEEDSEESMLEEGAEAMETTTTGRYDKAYAIPTKQLEKQNGHHQVLVEPILKDSGIIKGHTSVKGRVALAINNKFINLGYDDFDKNTSLSRAKARNEGVWKFIDDKGYFEFDFKRKPFENYQINKGDLISITFKSDDEEEALIPLIFNLKSSDFANVSTATTSYSPNDVSKVVILDNGTADLEVEDIYGFVYENDRGIDKPVDRSQGTREIKGKTKFANSVINITSSLGEGNEFPDLQVNEKGEFSFNAFEVGFRLNNGEELNFVVVDPVSGELLSNNFIVKKINVYETPEQKADREFEEKLEQTPAYYTLVGDNITGYNLNGDVITWFNALEKGKSNKF</sequence>
<accession>A0A418JIP2</accession>
<organism evidence="2 3">
    <name type="scientific">Staphylococcus hyicus</name>
    <dbReference type="NCBI Taxonomy" id="1284"/>
    <lineage>
        <taxon>Bacteria</taxon>
        <taxon>Bacillati</taxon>
        <taxon>Bacillota</taxon>
        <taxon>Bacilli</taxon>
        <taxon>Bacillales</taxon>
        <taxon>Staphylococcaceae</taxon>
        <taxon>Staphylococcus</taxon>
    </lineage>
</organism>